<comment type="caution">
    <text evidence="3">The sequence shown here is derived from an EMBL/GenBank/DDBJ whole genome shotgun (WGS) entry which is preliminary data.</text>
</comment>
<dbReference type="SUPFAM" id="SSF53098">
    <property type="entry name" value="Ribonuclease H-like"/>
    <property type="match status" value="1"/>
</dbReference>
<feature type="domain" description="Integrase catalytic" evidence="2">
    <location>
        <begin position="105"/>
        <end position="264"/>
    </location>
</feature>
<gene>
    <name evidence="3" type="ORF">H8718_20245</name>
</gene>
<dbReference type="Pfam" id="PF00665">
    <property type="entry name" value="rve"/>
    <property type="match status" value="1"/>
</dbReference>
<dbReference type="InterPro" id="IPR001584">
    <property type="entry name" value="Integrase_cat-core"/>
</dbReference>
<dbReference type="InterPro" id="IPR048020">
    <property type="entry name" value="Transpos_IS3"/>
</dbReference>
<dbReference type="InterPro" id="IPR036397">
    <property type="entry name" value="RNaseH_sf"/>
</dbReference>
<evidence type="ECO:0000313" key="4">
    <source>
        <dbReference type="Proteomes" id="UP000655830"/>
    </source>
</evidence>
<dbReference type="Gene3D" id="3.30.420.10">
    <property type="entry name" value="Ribonuclease H-like superfamily/Ribonuclease H"/>
    <property type="match status" value="1"/>
</dbReference>
<dbReference type="InterPro" id="IPR025948">
    <property type="entry name" value="HTH-like_dom"/>
</dbReference>
<keyword evidence="4" id="KW-1185">Reference proteome</keyword>
<dbReference type="NCBIfam" id="NF033516">
    <property type="entry name" value="transpos_IS3"/>
    <property type="match status" value="1"/>
</dbReference>
<dbReference type="PROSITE" id="PS50994">
    <property type="entry name" value="INTEGRASE"/>
    <property type="match status" value="1"/>
</dbReference>
<accession>A0A926EIF3</accession>
<dbReference type="Proteomes" id="UP000655830">
    <property type="component" value="Unassembled WGS sequence"/>
</dbReference>
<dbReference type="PANTHER" id="PTHR46889:SF5">
    <property type="entry name" value="INTEGRASE PROTEIN"/>
    <property type="match status" value="1"/>
</dbReference>
<protein>
    <submittedName>
        <fullName evidence="3">IS3 family transposase</fullName>
    </submittedName>
</protein>
<dbReference type="PANTHER" id="PTHR46889">
    <property type="entry name" value="TRANSPOSASE INSF FOR INSERTION SEQUENCE IS3B-RELATED"/>
    <property type="match status" value="1"/>
</dbReference>
<proteinExistence type="predicted"/>
<dbReference type="GO" id="GO:0015074">
    <property type="term" value="P:DNA integration"/>
    <property type="evidence" value="ECO:0007669"/>
    <property type="project" value="InterPro"/>
</dbReference>
<organism evidence="3 4">
    <name type="scientific">Zhenhengia yiwuensis</name>
    <dbReference type="NCBI Taxonomy" id="2763666"/>
    <lineage>
        <taxon>Bacteria</taxon>
        <taxon>Bacillati</taxon>
        <taxon>Bacillota</taxon>
        <taxon>Clostridia</taxon>
        <taxon>Lachnospirales</taxon>
        <taxon>Lachnospiraceae</taxon>
        <taxon>Zhenhengia</taxon>
    </lineage>
</organism>
<comment type="function">
    <text evidence="1">Involved in the transposition of the insertion sequence.</text>
</comment>
<dbReference type="Pfam" id="PF13276">
    <property type="entry name" value="HTH_21"/>
    <property type="match status" value="1"/>
</dbReference>
<evidence type="ECO:0000259" key="2">
    <source>
        <dbReference type="PROSITE" id="PS50994"/>
    </source>
</evidence>
<dbReference type="GO" id="GO:0003676">
    <property type="term" value="F:nucleic acid binding"/>
    <property type="evidence" value="ECO:0007669"/>
    <property type="project" value="InterPro"/>
</dbReference>
<evidence type="ECO:0000313" key="3">
    <source>
        <dbReference type="EMBL" id="MBC8581801.1"/>
    </source>
</evidence>
<dbReference type="EMBL" id="JACRSY010000112">
    <property type="protein sequence ID" value="MBC8581801.1"/>
    <property type="molecule type" value="Genomic_DNA"/>
</dbReference>
<sequence length="264" mass="31356">MQFIQSMRHEYPIKLLCEVLNISRATFYKYRNSKTQDFEEYLTIKAIFEEDGCMYGYRRLKKAILQRTGWIINHKKLLRIMRKYGLEIRYKKVYKRNYMKKFIADNVRPNLLNGDFKAEQNNEKWVTDITYLAYEGRYAYLSTIINLHSRDIVAAVISNRNDLKLVKDTLEMALSKEKDVHGVILHSDQGFQYTSYEYRAICEANGITISMSRKGTPSDNAPIESFHSSLKRETLYSYNIANLKEYISLVEKWLEKYNNVRLRL</sequence>
<reference evidence="3" key="1">
    <citation type="submission" date="2020-08" db="EMBL/GenBank/DDBJ databases">
        <title>Genome public.</title>
        <authorList>
            <person name="Liu C."/>
            <person name="Sun Q."/>
        </authorList>
    </citation>
    <scope>NUCLEOTIDE SEQUENCE</scope>
    <source>
        <strain evidence="3">NSJ-12</strain>
    </source>
</reference>
<dbReference type="InterPro" id="IPR050900">
    <property type="entry name" value="Transposase_IS3/IS150/IS904"/>
</dbReference>
<dbReference type="InterPro" id="IPR012337">
    <property type="entry name" value="RNaseH-like_sf"/>
</dbReference>
<name>A0A926EIF3_9FIRM</name>
<feature type="non-terminal residue" evidence="3">
    <location>
        <position position="264"/>
    </location>
</feature>
<evidence type="ECO:0000256" key="1">
    <source>
        <dbReference type="ARBA" id="ARBA00002286"/>
    </source>
</evidence>
<dbReference type="AlphaFoldDB" id="A0A926EIF3"/>